<dbReference type="PANTHER" id="PTHR43096">
    <property type="entry name" value="DNAJ HOMOLOG 1, MITOCHONDRIAL-RELATED"/>
    <property type="match status" value="1"/>
</dbReference>
<dbReference type="CDD" id="cd06257">
    <property type="entry name" value="DnaJ"/>
    <property type="match status" value="1"/>
</dbReference>
<dbReference type="EMBL" id="BBNY01000076">
    <property type="protein sequence ID" value="GAL90717.1"/>
    <property type="molecule type" value="Genomic_DNA"/>
</dbReference>
<dbReference type="InterPro" id="IPR002939">
    <property type="entry name" value="DnaJ_C"/>
</dbReference>
<dbReference type="RefSeq" id="WP_045372587.1">
    <property type="nucleotide sequence ID" value="NZ_BBNY01000076.1"/>
</dbReference>
<evidence type="ECO:0000256" key="1">
    <source>
        <dbReference type="ARBA" id="ARBA00023186"/>
    </source>
</evidence>
<dbReference type="InterPro" id="IPR036869">
    <property type="entry name" value="J_dom_sf"/>
</dbReference>
<evidence type="ECO:0000313" key="4">
    <source>
        <dbReference type="Proteomes" id="UP000030184"/>
    </source>
</evidence>
<dbReference type="GO" id="GO:0042026">
    <property type="term" value="P:protein refolding"/>
    <property type="evidence" value="ECO:0007669"/>
    <property type="project" value="TreeGrafter"/>
</dbReference>
<reference evidence="4" key="1">
    <citation type="journal article" date="2014" name="Genome Announc.">
        <title>Draft Genome Sequence of Marine Flavobacterium Jejuia pallidilutea Strain 11shimoA1 and Pigmentation Mutants.</title>
        <authorList>
            <person name="Takatani N."/>
            <person name="Nakanishi M."/>
            <person name="Meirelles P."/>
            <person name="Mino S."/>
            <person name="Suda W."/>
            <person name="Oshima K."/>
            <person name="Hattori M."/>
            <person name="Ohkuma M."/>
            <person name="Hosokawa M."/>
            <person name="Miyashita K."/>
            <person name="Thompson F.L."/>
            <person name="Niwa A."/>
            <person name="Sawabe T."/>
            <person name="Sawabe T."/>
        </authorList>
    </citation>
    <scope>NUCLEOTIDE SEQUENCE [LARGE SCALE GENOMIC DNA]</scope>
    <source>
        <strain evidence="4">JCM 19538</strain>
    </source>
</reference>
<dbReference type="PRINTS" id="PR00625">
    <property type="entry name" value="JDOMAIN"/>
</dbReference>
<name>A0A098LWD4_9FLAO</name>
<dbReference type="SMART" id="SM00271">
    <property type="entry name" value="DnaJ"/>
    <property type="match status" value="1"/>
</dbReference>
<dbReference type="CDD" id="cd10747">
    <property type="entry name" value="DnaJ_C"/>
    <property type="match status" value="1"/>
</dbReference>
<sequence length="306" mass="34561">MTYKDYYDILGIDKNANAKDIKKAYRKLAAKYHPDKNPDDATAEAKFKEINEANEVLSDPKKREKYDTLGENWQDYEHMGDDWKNYANTNKQGNYKYTDASDFFGGQGNTGDFSSFFEMFFGGHSNAFNQGYARPQTGSDIEAELPITLYEAYAGGKRTFQLGNEKMRLTIKPGAYDGQVLKIKNKGRPDATGKNRGDLFIKLKLEKHPNFKKIGDDLETEIHVNLYEAILGGKTIVNTLEGKLNVNIPKGTTSGKILRLKGKGMPIYNSNRFGDLLVKVSVDMPKNLTDEEITLFKKLKTIRYGA</sequence>
<dbReference type="SUPFAM" id="SSF46565">
    <property type="entry name" value="Chaperone J-domain"/>
    <property type="match status" value="1"/>
</dbReference>
<dbReference type="PROSITE" id="PS00636">
    <property type="entry name" value="DNAJ_1"/>
    <property type="match status" value="1"/>
</dbReference>
<dbReference type="Gene3D" id="1.10.287.110">
    <property type="entry name" value="DnaJ domain"/>
    <property type="match status" value="1"/>
</dbReference>
<dbReference type="GO" id="GO:0051082">
    <property type="term" value="F:unfolded protein binding"/>
    <property type="evidence" value="ECO:0007669"/>
    <property type="project" value="InterPro"/>
</dbReference>
<dbReference type="InterPro" id="IPR001623">
    <property type="entry name" value="DnaJ_domain"/>
</dbReference>
<evidence type="ECO:0000259" key="2">
    <source>
        <dbReference type="PROSITE" id="PS50076"/>
    </source>
</evidence>
<dbReference type="Pfam" id="PF01556">
    <property type="entry name" value="DnaJ_C"/>
    <property type="match status" value="1"/>
</dbReference>
<dbReference type="Pfam" id="PF00226">
    <property type="entry name" value="DnaJ"/>
    <property type="match status" value="1"/>
</dbReference>
<feature type="domain" description="J" evidence="2">
    <location>
        <begin position="5"/>
        <end position="70"/>
    </location>
</feature>
<keyword evidence="1" id="KW-0143">Chaperone</keyword>
<dbReference type="PANTHER" id="PTHR43096:SF52">
    <property type="entry name" value="DNAJ HOMOLOG 1, MITOCHONDRIAL-RELATED"/>
    <property type="match status" value="1"/>
</dbReference>
<keyword evidence="4" id="KW-1185">Reference proteome</keyword>
<gene>
    <name evidence="3" type="ORF">JCM19538_482</name>
</gene>
<organism evidence="3 4">
    <name type="scientific">Jejuia pallidilutea</name>
    <dbReference type="NCBI Taxonomy" id="504487"/>
    <lineage>
        <taxon>Bacteria</taxon>
        <taxon>Pseudomonadati</taxon>
        <taxon>Bacteroidota</taxon>
        <taxon>Flavobacteriia</taxon>
        <taxon>Flavobacteriales</taxon>
        <taxon>Flavobacteriaceae</taxon>
        <taxon>Jejuia</taxon>
    </lineage>
</organism>
<comment type="caution">
    <text evidence="3">The sequence shown here is derived from an EMBL/GenBank/DDBJ whole genome shotgun (WGS) entry which is preliminary data.</text>
</comment>
<dbReference type="SUPFAM" id="SSF49493">
    <property type="entry name" value="HSP40/DnaJ peptide-binding domain"/>
    <property type="match status" value="2"/>
</dbReference>
<protein>
    <submittedName>
        <fullName evidence="3">DnaJ-class molecular chaperone CbpA</fullName>
    </submittedName>
</protein>
<evidence type="ECO:0000313" key="3">
    <source>
        <dbReference type="EMBL" id="GAL90717.1"/>
    </source>
</evidence>
<dbReference type="PROSITE" id="PS50076">
    <property type="entry name" value="DNAJ_2"/>
    <property type="match status" value="1"/>
</dbReference>
<dbReference type="Gene3D" id="2.60.260.20">
    <property type="entry name" value="Urease metallochaperone UreE, N-terminal domain"/>
    <property type="match status" value="2"/>
</dbReference>
<proteinExistence type="predicted"/>
<dbReference type="InterPro" id="IPR008971">
    <property type="entry name" value="HSP40/DnaJ_pept-bd"/>
</dbReference>
<dbReference type="FunFam" id="2.60.260.20:FF:000013">
    <property type="entry name" value="DnaJ subfamily B member 11"/>
    <property type="match status" value="1"/>
</dbReference>
<accession>A0A098LWD4</accession>
<dbReference type="InterPro" id="IPR018253">
    <property type="entry name" value="DnaJ_domain_CS"/>
</dbReference>
<dbReference type="AlphaFoldDB" id="A0A098LWD4"/>
<dbReference type="OrthoDB" id="9779622at2"/>
<dbReference type="GO" id="GO:0005737">
    <property type="term" value="C:cytoplasm"/>
    <property type="evidence" value="ECO:0007669"/>
    <property type="project" value="TreeGrafter"/>
</dbReference>
<dbReference type="Proteomes" id="UP000030184">
    <property type="component" value="Unassembled WGS sequence"/>
</dbReference>